<dbReference type="EMBL" id="JAPEVA010000057">
    <property type="protein sequence ID" value="KAJ4402838.1"/>
    <property type="molecule type" value="Genomic_DNA"/>
</dbReference>
<keyword evidence="3" id="KW-1185">Reference proteome</keyword>
<dbReference type="OrthoDB" id="10475116at2759"/>
<reference evidence="2" key="1">
    <citation type="submission" date="2022-10" db="EMBL/GenBank/DDBJ databases">
        <title>Tapping the CABI collections for fungal endophytes: first genome assemblies for Collariella, Neodidymelliopsis, Ascochyta clinopodiicola, Didymella pomorum, Didymosphaeria variabile, Neocosmospora piperis and Neocucurbitaria cava.</title>
        <authorList>
            <person name="Hill R."/>
        </authorList>
    </citation>
    <scope>NUCLEOTIDE SEQUENCE</scope>
    <source>
        <strain evidence="2">IMI 355091</strain>
    </source>
</reference>
<comment type="caution">
    <text evidence="2">The sequence shown here is derived from an EMBL/GenBank/DDBJ whole genome shotgun (WGS) entry which is preliminary data.</text>
</comment>
<evidence type="ECO:0000313" key="2">
    <source>
        <dbReference type="EMBL" id="KAJ4402838.1"/>
    </source>
</evidence>
<feature type="region of interest" description="Disordered" evidence="1">
    <location>
        <begin position="19"/>
        <end position="50"/>
    </location>
</feature>
<dbReference type="AlphaFoldDB" id="A0A9W9D6W5"/>
<protein>
    <submittedName>
        <fullName evidence="2">Uncharacterized protein</fullName>
    </submittedName>
</protein>
<dbReference type="Proteomes" id="UP001140510">
    <property type="component" value="Unassembled WGS sequence"/>
</dbReference>
<proteinExistence type="predicted"/>
<name>A0A9W9D6W5_9PLEO</name>
<organism evidence="2 3">
    <name type="scientific">Didymella pomorum</name>
    <dbReference type="NCBI Taxonomy" id="749634"/>
    <lineage>
        <taxon>Eukaryota</taxon>
        <taxon>Fungi</taxon>
        <taxon>Dikarya</taxon>
        <taxon>Ascomycota</taxon>
        <taxon>Pezizomycotina</taxon>
        <taxon>Dothideomycetes</taxon>
        <taxon>Pleosporomycetidae</taxon>
        <taxon>Pleosporales</taxon>
        <taxon>Pleosporineae</taxon>
        <taxon>Didymellaceae</taxon>
        <taxon>Didymella</taxon>
    </lineage>
</organism>
<gene>
    <name evidence="2" type="ORF">N0V91_006910</name>
</gene>
<feature type="compositionally biased region" description="Polar residues" evidence="1">
    <location>
        <begin position="25"/>
        <end position="44"/>
    </location>
</feature>
<accession>A0A9W9D6W5</accession>
<evidence type="ECO:0000256" key="1">
    <source>
        <dbReference type="SAM" id="MobiDB-lite"/>
    </source>
</evidence>
<evidence type="ECO:0000313" key="3">
    <source>
        <dbReference type="Proteomes" id="UP001140510"/>
    </source>
</evidence>
<sequence>MDNNCLSRVFSIDPRVCAQDRATSEEQTPGSQHQASCTADNRPSQPKPHEDADIASALKLMKLSDNAREQPRGLTEEKLTRQSCLENLTTILSKLLAKCKASGDTLDVGTDVSTFVADCKSKIWQETYSCGDINVYAEAMALEQTDFETWHAHWDLEEDGRSLFLENVRHFCVQTLTLSLKRAFELGRVQTGQHPLFMNDTWAVKFTSGSKSPETLKVKIGEPAHDVEEEGNDLLAAVLEA</sequence>